<feature type="transmembrane region" description="Helical" evidence="8">
    <location>
        <begin position="157"/>
        <end position="178"/>
    </location>
</feature>
<evidence type="ECO:0000313" key="10">
    <source>
        <dbReference type="EMBL" id="KAF3763010.1"/>
    </source>
</evidence>
<feature type="transmembrane region" description="Helical" evidence="8">
    <location>
        <begin position="64"/>
        <end position="90"/>
    </location>
</feature>
<evidence type="ECO:0000256" key="1">
    <source>
        <dbReference type="ARBA" id="ARBA00004141"/>
    </source>
</evidence>
<feature type="region of interest" description="Disordered" evidence="7">
    <location>
        <begin position="1"/>
        <end position="52"/>
    </location>
</feature>
<dbReference type="FunFam" id="1.20.1250.20:FF:000196">
    <property type="entry name" value="MFS toxin efflux pump (AflT)"/>
    <property type="match status" value="1"/>
</dbReference>
<feature type="transmembrane region" description="Helical" evidence="8">
    <location>
        <begin position="364"/>
        <end position="386"/>
    </location>
</feature>
<dbReference type="Gene3D" id="1.20.1250.20">
    <property type="entry name" value="MFS general substrate transporter like domains"/>
    <property type="match status" value="2"/>
</dbReference>
<evidence type="ECO:0000256" key="3">
    <source>
        <dbReference type="ARBA" id="ARBA00022448"/>
    </source>
</evidence>
<feature type="transmembrane region" description="Helical" evidence="8">
    <location>
        <begin position="131"/>
        <end position="151"/>
    </location>
</feature>
<keyword evidence="6 8" id="KW-0472">Membrane</keyword>
<feature type="transmembrane region" description="Helical" evidence="8">
    <location>
        <begin position="102"/>
        <end position="124"/>
    </location>
</feature>
<dbReference type="AlphaFoldDB" id="A0A9P5CML6"/>
<reference evidence="10" key="1">
    <citation type="journal article" date="2020" name="Phytopathology">
        <title>Genome sequence of the chestnut blight fungus Cryphonectria parasitica EP155: A fundamental resource for an archetypical invasive plant pathogen.</title>
        <authorList>
            <person name="Crouch J.A."/>
            <person name="Dawe A."/>
            <person name="Aerts A."/>
            <person name="Barry K."/>
            <person name="Churchill A.C.L."/>
            <person name="Grimwood J."/>
            <person name="Hillman B."/>
            <person name="Milgroom M.G."/>
            <person name="Pangilinan J."/>
            <person name="Smith M."/>
            <person name="Salamov A."/>
            <person name="Schmutz J."/>
            <person name="Yadav J."/>
            <person name="Grigoriev I.V."/>
            <person name="Nuss D."/>
        </authorList>
    </citation>
    <scope>NUCLEOTIDE SEQUENCE</scope>
    <source>
        <strain evidence="10">EP155</strain>
    </source>
</reference>
<dbReference type="PANTHER" id="PTHR23501">
    <property type="entry name" value="MAJOR FACILITATOR SUPERFAMILY"/>
    <property type="match status" value="1"/>
</dbReference>
<feature type="transmembrane region" description="Helical" evidence="8">
    <location>
        <begin position="190"/>
        <end position="211"/>
    </location>
</feature>
<protein>
    <submittedName>
        <fullName evidence="10">MFS transporter</fullName>
    </submittedName>
</protein>
<dbReference type="PROSITE" id="PS50850">
    <property type="entry name" value="MFS"/>
    <property type="match status" value="1"/>
</dbReference>
<feature type="compositionally biased region" description="Acidic residues" evidence="7">
    <location>
        <begin position="1"/>
        <end position="10"/>
    </location>
</feature>
<evidence type="ECO:0000256" key="4">
    <source>
        <dbReference type="ARBA" id="ARBA00022692"/>
    </source>
</evidence>
<dbReference type="InterPro" id="IPR020846">
    <property type="entry name" value="MFS_dom"/>
</dbReference>
<feature type="transmembrane region" description="Helical" evidence="8">
    <location>
        <begin position="333"/>
        <end position="352"/>
    </location>
</feature>
<keyword evidence="11" id="KW-1185">Reference proteome</keyword>
<dbReference type="OrthoDB" id="10021397at2759"/>
<dbReference type="Proteomes" id="UP000803844">
    <property type="component" value="Unassembled WGS sequence"/>
</dbReference>
<keyword evidence="4 8" id="KW-0812">Transmembrane</keyword>
<dbReference type="GO" id="GO:0022857">
    <property type="term" value="F:transmembrane transporter activity"/>
    <property type="evidence" value="ECO:0007669"/>
    <property type="project" value="InterPro"/>
</dbReference>
<feature type="transmembrane region" description="Helical" evidence="8">
    <location>
        <begin position="261"/>
        <end position="282"/>
    </location>
</feature>
<dbReference type="InterPro" id="IPR011701">
    <property type="entry name" value="MFS"/>
</dbReference>
<comment type="similarity">
    <text evidence="2">Belongs to the major facilitator superfamily. TCR/Tet family.</text>
</comment>
<organism evidence="10 11">
    <name type="scientific">Cryphonectria parasitica (strain ATCC 38755 / EP155)</name>
    <dbReference type="NCBI Taxonomy" id="660469"/>
    <lineage>
        <taxon>Eukaryota</taxon>
        <taxon>Fungi</taxon>
        <taxon>Dikarya</taxon>
        <taxon>Ascomycota</taxon>
        <taxon>Pezizomycotina</taxon>
        <taxon>Sordariomycetes</taxon>
        <taxon>Sordariomycetidae</taxon>
        <taxon>Diaporthales</taxon>
        <taxon>Cryphonectriaceae</taxon>
        <taxon>Cryphonectria-Endothia species complex</taxon>
        <taxon>Cryphonectria</taxon>
    </lineage>
</organism>
<keyword evidence="3" id="KW-0813">Transport</keyword>
<evidence type="ECO:0000313" key="11">
    <source>
        <dbReference type="Proteomes" id="UP000803844"/>
    </source>
</evidence>
<evidence type="ECO:0000259" key="9">
    <source>
        <dbReference type="PROSITE" id="PS50850"/>
    </source>
</evidence>
<dbReference type="EMBL" id="MU032349">
    <property type="protein sequence ID" value="KAF3763010.1"/>
    <property type="molecule type" value="Genomic_DNA"/>
</dbReference>
<feature type="domain" description="Major facilitator superfamily (MFS) profile" evidence="9">
    <location>
        <begin position="67"/>
        <end position="556"/>
    </location>
</feature>
<dbReference type="GeneID" id="63834622"/>
<dbReference type="SUPFAM" id="SSF103473">
    <property type="entry name" value="MFS general substrate transporter"/>
    <property type="match status" value="1"/>
</dbReference>
<evidence type="ECO:0000256" key="2">
    <source>
        <dbReference type="ARBA" id="ARBA00007520"/>
    </source>
</evidence>
<dbReference type="GO" id="GO:0005886">
    <property type="term" value="C:plasma membrane"/>
    <property type="evidence" value="ECO:0007669"/>
    <property type="project" value="TreeGrafter"/>
</dbReference>
<keyword evidence="5 8" id="KW-1133">Transmembrane helix</keyword>
<name>A0A9P5CML6_CRYP1</name>
<dbReference type="InterPro" id="IPR036259">
    <property type="entry name" value="MFS_trans_sf"/>
</dbReference>
<dbReference type="PANTHER" id="PTHR23501:SF193">
    <property type="entry name" value="MULTIDRUG TRANSPORTER, PUTATIVE (AFU_ORTHOLOGUE AFUA_8G00940)-RELATED"/>
    <property type="match status" value="1"/>
</dbReference>
<accession>A0A9P5CML6</accession>
<dbReference type="CDD" id="cd17502">
    <property type="entry name" value="MFS_Azr1_MDR_like"/>
    <property type="match status" value="1"/>
</dbReference>
<feature type="transmembrane region" description="Helical" evidence="8">
    <location>
        <begin position="529"/>
        <end position="551"/>
    </location>
</feature>
<proteinExistence type="inferred from homology"/>
<evidence type="ECO:0000256" key="7">
    <source>
        <dbReference type="SAM" id="MobiDB-lite"/>
    </source>
</evidence>
<sequence>MQTDIVDTEALEPGRTSVEPQPIPEAQHTPQPEKDADGTDTGESGPDLSQSVAETSTAIHGPRLWLLIAGMMLGVYLVGLDTTMLATVIPTLTDYFGTISDVSWYGTSYVIVACVFIPLVGRIFTLFRDKFIYLTFMVIFLIGSIICAVSTSSSVFILGRAVNGLGSAGLITGALLVIRAACEPRIRPAITSATVALIPLGSATGPLIAGALTSRVGWRWCFWIFLPIGGFAIVTTLLIPIPDHMPKPAWDEAVLSMRTKLDPVGFVLFAGAATSVLLATTWGGTTYAWSSATIIGLFCGFAALSVVFTLWILHAGENALIPPSTFRRRSVTFGSAFMFLQGGATQMISYYLPYWFQAIKGDSAVWSAIHMLPSILSQILALITFGTQVRRFQFIPPWGITGSVLSCIGAGLITTFSVHTSTGRWIGYQIIASVGRGMAFQVPIISIQETVPAKETAAATSVANLFMQFGTAISISASQSIFDNRLPDLLSQYAPDVDASAVLNAGATEVRGLVAPSQLPGFLLAYNEALVIMFYFPVGCSALAALVGFGLPWNRM</sequence>
<dbReference type="Pfam" id="PF07690">
    <property type="entry name" value="MFS_1"/>
    <property type="match status" value="1"/>
</dbReference>
<gene>
    <name evidence="10" type="ORF">M406DRAFT_262172</name>
</gene>
<evidence type="ECO:0000256" key="8">
    <source>
        <dbReference type="SAM" id="Phobius"/>
    </source>
</evidence>
<dbReference type="RefSeq" id="XP_040773989.1">
    <property type="nucleotide sequence ID" value="XM_040917493.1"/>
</dbReference>
<evidence type="ECO:0000256" key="5">
    <source>
        <dbReference type="ARBA" id="ARBA00022989"/>
    </source>
</evidence>
<feature type="transmembrane region" description="Helical" evidence="8">
    <location>
        <begin position="217"/>
        <end position="241"/>
    </location>
</feature>
<feature type="transmembrane region" description="Helical" evidence="8">
    <location>
        <begin position="288"/>
        <end position="313"/>
    </location>
</feature>
<comment type="subcellular location">
    <subcellularLocation>
        <location evidence="1">Membrane</location>
        <topology evidence="1">Multi-pass membrane protein</topology>
    </subcellularLocation>
</comment>
<evidence type="ECO:0000256" key="6">
    <source>
        <dbReference type="ARBA" id="ARBA00023136"/>
    </source>
</evidence>
<comment type="caution">
    <text evidence="10">The sequence shown here is derived from an EMBL/GenBank/DDBJ whole genome shotgun (WGS) entry which is preliminary data.</text>
</comment>
<feature type="transmembrane region" description="Helical" evidence="8">
    <location>
        <begin position="398"/>
        <end position="418"/>
    </location>
</feature>